<dbReference type="GO" id="GO:0003700">
    <property type="term" value="F:DNA-binding transcription factor activity"/>
    <property type="evidence" value="ECO:0007669"/>
    <property type="project" value="InterPro"/>
</dbReference>
<dbReference type="GO" id="GO:0003677">
    <property type="term" value="F:DNA binding"/>
    <property type="evidence" value="ECO:0007669"/>
    <property type="project" value="UniProtKB-KW"/>
</dbReference>
<dbReference type="InterPro" id="IPR000551">
    <property type="entry name" value="MerR-type_HTH_dom"/>
</dbReference>
<keyword evidence="1" id="KW-0238">DNA-binding</keyword>
<dbReference type="PANTHER" id="PTHR30204">
    <property type="entry name" value="REDOX-CYCLING DRUG-SENSING TRANSCRIPTIONAL ACTIVATOR SOXR"/>
    <property type="match status" value="1"/>
</dbReference>
<dbReference type="InterPro" id="IPR029442">
    <property type="entry name" value="GyrI-like"/>
</dbReference>
<dbReference type="InterPro" id="IPR009061">
    <property type="entry name" value="DNA-bd_dom_put_sf"/>
</dbReference>
<protein>
    <submittedName>
        <fullName evidence="3">MerR family transcriptional regulator</fullName>
    </submittedName>
</protein>
<dbReference type="CDD" id="cd01107">
    <property type="entry name" value="HTH_BmrR"/>
    <property type="match status" value="1"/>
</dbReference>
<dbReference type="SUPFAM" id="SSF55136">
    <property type="entry name" value="Probable bacterial effector-binding domain"/>
    <property type="match status" value="1"/>
</dbReference>
<dbReference type="Pfam" id="PF13411">
    <property type="entry name" value="MerR_1"/>
    <property type="match status" value="1"/>
</dbReference>
<organism evidence="3 4">
    <name type="scientific">Ilumatobacter coccineus</name>
    <dbReference type="NCBI Taxonomy" id="467094"/>
    <lineage>
        <taxon>Bacteria</taxon>
        <taxon>Bacillati</taxon>
        <taxon>Actinomycetota</taxon>
        <taxon>Acidimicrobiia</taxon>
        <taxon>Acidimicrobiales</taxon>
        <taxon>Ilumatobacteraceae</taxon>
        <taxon>Ilumatobacter</taxon>
    </lineage>
</organism>
<dbReference type="PROSITE" id="PS00552">
    <property type="entry name" value="HTH_MERR_1"/>
    <property type="match status" value="1"/>
</dbReference>
<name>A0A2G6K8T2_9ACTN</name>
<dbReference type="PANTHER" id="PTHR30204:SF97">
    <property type="entry name" value="MERR FAMILY REGULATORY PROTEIN"/>
    <property type="match status" value="1"/>
</dbReference>
<sequence length="274" mass="30167">MPTDDQSLFSIGPFSRATSISVRMLRYYDENQVLTPAFTDPSTGYRYYSLSQLRDAARIRTLRDLGLGVSALAALVKATPDELAAALAHHRHQLADDAHAATERLQRLDNLLAIQEELPMTLDIQHTTHPAQTVITLRRVIDTYADEGDLWNEMMAALGPDAFSAFCGPGMAIFHDPDYKESDVDVEIAMPVSRPLEVNAPLECVTHPEREVVVATLNGSYDQMPEVVQAAAQWATTNGFTLAGSMHNRYVVSPAQTQDPSAWVTEVCLPVMPT</sequence>
<evidence type="ECO:0000313" key="3">
    <source>
        <dbReference type="EMBL" id="PIE32055.1"/>
    </source>
</evidence>
<dbReference type="Gene3D" id="1.10.1660.10">
    <property type="match status" value="1"/>
</dbReference>
<evidence type="ECO:0000259" key="2">
    <source>
        <dbReference type="PROSITE" id="PS50937"/>
    </source>
</evidence>
<dbReference type="SUPFAM" id="SSF46955">
    <property type="entry name" value="Putative DNA-binding domain"/>
    <property type="match status" value="1"/>
</dbReference>
<gene>
    <name evidence="3" type="ORF">CSA55_04210</name>
</gene>
<accession>A0A2G6K8T2</accession>
<dbReference type="Pfam" id="PF06445">
    <property type="entry name" value="GyrI-like"/>
    <property type="match status" value="1"/>
</dbReference>
<dbReference type="AlphaFoldDB" id="A0A2G6K8T2"/>
<feature type="domain" description="HTH merR-type" evidence="2">
    <location>
        <begin position="8"/>
        <end position="78"/>
    </location>
</feature>
<dbReference type="SMART" id="SM00422">
    <property type="entry name" value="HTH_MERR"/>
    <property type="match status" value="1"/>
</dbReference>
<dbReference type="InterPro" id="IPR047057">
    <property type="entry name" value="MerR_fam"/>
</dbReference>
<dbReference type="InterPro" id="IPR010499">
    <property type="entry name" value="AraC_E-bd"/>
</dbReference>
<evidence type="ECO:0000313" key="4">
    <source>
        <dbReference type="Proteomes" id="UP000230914"/>
    </source>
</evidence>
<dbReference type="Proteomes" id="UP000230914">
    <property type="component" value="Unassembled WGS sequence"/>
</dbReference>
<dbReference type="InterPro" id="IPR011256">
    <property type="entry name" value="Reg_factor_effector_dom_sf"/>
</dbReference>
<dbReference type="EMBL" id="PDSL01000054">
    <property type="protein sequence ID" value="PIE32055.1"/>
    <property type="molecule type" value="Genomic_DNA"/>
</dbReference>
<comment type="caution">
    <text evidence="3">The sequence shown here is derived from an EMBL/GenBank/DDBJ whole genome shotgun (WGS) entry which is preliminary data.</text>
</comment>
<evidence type="ECO:0000256" key="1">
    <source>
        <dbReference type="ARBA" id="ARBA00023125"/>
    </source>
</evidence>
<dbReference type="SMART" id="SM00871">
    <property type="entry name" value="AraC_E_bind"/>
    <property type="match status" value="1"/>
</dbReference>
<proteinExistence type="predicted"/>
<dbReference type="Gene3D" id="3.20.80.10">
    <property type="entry name" value="Regulatory factor, effector binding domain"/>
    <property type="match status" value="1"/>
</dbReference>
<dbReference type="PROSITE" id="PS50937">
    <property type="entry name" value="HTH_MERR_2"/>
    <property type="match status" value="1"/>
</dbReference>
<reference evidence="3 4" key="1">
    <citation type="submission" date="2017-10" db="EMBL/GenBank/DDBJ databases">
        <title>Novel microbial diversity and functional potential in the marine mammal oral microbiome.</title>
        <authorList>
            <person name="Dudek N.K."/>
            <person name="Sun C.L."/>
            <person name="Burstein D."/>
            <person name="Kantor R.S."/>
            <person name="Aliaga Goltsman D.S."/>
            <person name="Bik E.M."/>
            <person name="Thomas B.C."/>
            <person name="Banfield J.F."/>
            <person name="Relman D.A."/>
        </authorList>
    </citation>
    <scope>NUCLEOTIDE SEQUENCE [LARGE SCALE GENOMIC DNA]</scope>
    <source>
        <strain evidence="3">DOLJORAL78_61_10</strain>
    </source>
</reference>